<dbReference type="AlphaFoldDB" id="A0A5E4DC30"/>
<dbReference type="Proteomes" id="UP000335636">
    <property type="component" value="Unassembled WGS sequence"/>
</dbReference>
<sequence length="61" mass="6770">QYMVLVPSLLHSGTSEKACVLLSNLNETVTVSVSLEALRENRSLFTDLVAQKDLFHCISFT</sequence>
<proteinExistence type="predicted"/>
<feature type="non-terminal residue" evidence="1">
    <location>
        <position position="1"/>
    </location>
</feature>
<evidence type="ECO:0000313" key="1">
    <source>
        <dbReference type="EMBL" id="VTJ90652.1"/>
    </source>
</evidence>
<organism evidence="1 2">
    <name type="scientific">Marmota monax</name>
    <name type="common">Woodchuck</name>
    <dbReference type="NCBI Taxonomy" id="9995"/>
    <lineage>
        <taxon>Eukaryota</taxon>
        <taxon>Metazoa</taxon>
        <taxon>Chordata</taxon>
        <taxon>Craniata</taxon>
        <taxon>Vertebrata</taxon>
        <taxon>Euteleostomi</taxon>
        <taxon>Mammalia</taxon>
        <taxon>Eutheria</taxon>
        <taxon>Euarchontoglires</taxon>
        <taxon>Glires</taxon>
        <taxon>Rodentia</taxon>
        <taxon>Sciuromorpha</taxon>
        <taxon>Sciuridae</taxon>
        <taxon>Xerinae</taxon>
        <taxon>Marmotini</taxon>
        <taxon>Marmota</taxon>
    </lineage>
</organism>
<gene>
    <name evidence="1" type="ORF">MONAX_5E025125</name>
</gene>
<reference evidence="1" key="1">
    <citation type="submission" date="2019-04" db="EMBL/GenBank/DDBJ databases">
        <authorList>
            <person name="Alioto T."/>
            <person name="Alioto T."/>
        </authorList>
    </citation>
    <scope>NUCLEOTIDE SEQUENCE [LARGE SCALE GENOMIC DNA]</scope>
</reference>
<dbReference type="EMBL" id="CABDUW010004828">
    <property type="protein sequence ID" value="VTJ90652.1"/>
    <property type="molecule type" value="Genomic_DNA"/>
</dbReference>
<evidence type="ECO:0000313" key="2">
    <source>
        <dbReference type="Proteomes" id="UP000335636"/>
    </source>
</evidence>
<keyword evidence="2" id="KW-1185">Reference proteome</keyword>
<feature type="non-terminal residue" evidence="1">
    <location>
        <position position="61"/>
    </location>
</feature>
<accession>A0A5E4DC30</accession>
<protein>
    <submittedName>
        <fullName evidence="1">Uncharacterized protein</fullName>
    </submittedName>
</protein>
<comment type="caution">
    <text evidence="1">The sequence shown here is derived from an EMBL/GenBank/DDBJ whole genome shotgun (WGS) entry which is preliminary data.</text>
</comment>
<name>A0A5E4DC30_MARMO</name>